<dbReference type="InterPro" id="IPR010697">
    <property type="entry name" value="YspA"/>
</dbReference>
<dbReference type="SUPFAM" id="SSF102405">
    <property type="entry name" value="MCP/YpsA-like"/>
    <property type="match status" value="1"/>
</dbReference>
<dbReference type="EMBL" id="FPAI01000011">
    <property type="protein sequence ID" value="SFS81876.1"/>
    <property type="molecule type" value="Genomic_DNA"/>
</dbReference>
<evidence type="ECO:0000313" key="2">
    <source>
        <dbReference type="EMBL" id="SFS81876.1"/>
    </source>
</evidence>
<dbReference type="AlphaFoldDB" id="A0A1I6SY50"/>
<protein>
    <submittedName>
        <fullName evidence="1">UPF0398 protein</fullName>
    </submittedName>
    <submittedName>
        <fullName evidence="2">Uncharacterized SPBc2 prophage-derived protein YoqJ</fullName>
    </submittedName>
</protein>
<dbReference type="NCBIfam" id="NF010181">
    <property type="entry name" value="PRK13660.1"/>
    <property type="match status" value="1"/>
</dbReference>
<dbReference type="Proteomes" id="UP000321773">
    <property type="component" value="Unassembled WGS sequence"/>
</dbReference>
<dbReference type="PANTHER" id="PTHR38440:SF1">
    <property type="entry name" value="UPF0398 PROTEIN SPR0331"/>
    <property type="match status" value="1"/>
</dbReference>
<dbReference type="Pfam" id="PF06908">
    <property type="entry name" value="YpsA"/>
    <property type="match status" value="1"/>
</dbReference>
<dbReference type="OrthoDB" id="2301957at2"/>
<name>A0A1I6SY50_9BACI</name>
<evidence type="ECO:0000313" key="1">
    <source>
        <dbReference type="EMBL" id="GEM04280.1"/>
    </source>
</evidence>
<dbReference type="RefSeq" id="WP_062319362.1">
    <property type="nucleotide sequence ID" value="NZ_BJWJ01000010.1"/>
</dbReference>
<dbReference type="STRING" id="306541.SAMN05421668_11146"/>
<reference evidence="1 4" key="2">
    <citation type="submission" date="2019-07" db="EMBL/GenBank/DDBJ databases">
        <title>Whole genome shotgun sequence of Halolactibacillus miurensis NBRC 100873.</title>
        <authorList>
            <person name="Hosoyama A."/>
            <person name="Uohara A."/>
            <person name="Ohji S."/>
            <person name="Ichikawa N."/>
        </authorList>
    </citation>
    <scope>NUCLEOTIDE SEQUENCE [LARGE SCALE GENOMIC DNA]</scope>
    <source>
        <strain evidence="1 4">NBRC 100873</strain>
    </source>
</reference>
<evidence type="ECO:0000313" key="3">
    <source>
        <dbReference type="Proteomes" id="UP000199139"/>
    </source>
</evidence>
<dbReference type="PANTHER" id="PTHR38440">
    <property type="entry name" value="UPF0398 PROTEIN YPSA"/>
    <property type="match status" value="1"/>
</dbReference>
<proteinExistence type="predicted"/>
<organism evidence="2 3">
    <name type="scientific">Halolactibacillus miurensis</name>
    <dbReference type="NCBI Taxonomy" id="306541"/>
    <lineage>
        <taxon>Bacteria</taxon>
        <taxon>Bacillati</taxon>
        <taxon>Bacillota</taxon>
        <taxon>Bacilli</taxon>
        <taxon>Bacillales</taxon>
        <taxon>Bacillaceae</taxon>
        <taxon>Halolactibacillus</taxon>
    </lineage>
</organism>
<dbReference type="Gene3D" id="3.40.50.450">
    <property type="match status" value="1"/>
</dbReference>
<keyword evidence="4" id="KW-1185">Reference proteome</keyword>
<dbReference type="PIRSF" id="PIRSF021290">
    <property type="entry name" value="DUF1273"/>
    <property type="match status" value="1"/>
</dbReference>
<dbReference type="Proteomes" id="UP000199139">
    <property type="component" value="Unassembled WGS sequence"/>
</dbReference>
<evidence type="ECO:0000313" key="4">
    <source>
        <dbReference type="Proteomes" id="UP000321773"/>
    </source>
</evidence>
<accession>A0A1I6SY50</accession>
<sequence>MTKVLAVTGYKSFELGIHKDQDPRVMIIKKALEKKLIGLLEDGLEWVIVSGQLGVELWCVEVCLDLQEHYDFQIGIIAPFEDQHSRWKEPDQEKYQLLTMTVDYFNTLYQGGYKNPGQFKMKNQFFLAKADASLVLIDEDHPGSVKFYYETIIKDTDHLTYTITPLDLEDIGRELQEMATFEQS</sequence>
<reference evidence="2 3" key="1">
    <citation type="submission" date="2016-10" db="EMBL/GenBank/DDBJ databases">
        <authorList>
            <person name="de Groot N.N."/>
        </authorList>
    </citation>
    <scope>NUCLEOTIDE SEQUENCE [LARGE SCALE GENOMIC DNA]</scope>
    <source>
        <strain evidence="2 3">DSM 17074</strain>
    </source>
</reference>
<gene>
    <name evidence="1" type="ORF">HMI01_12680</name>
    <name evidence="2" type="ORF">SAMN05421668_11146</name>
</gene>
<dbReference type="EMBL" id="BJWJ01000010">
    <property type="protein sequence ID" value="GEM04280.1"/>
    <property type="molecule type" value="Genomic_DNA"/>
</dbReference>